<gene>
    <name evidence="1" type="ORF">MSG28_006260</name>
</gene>
<reference evidence="1 2" key="1">
    <citation type="journal article" date="2022" name="Genome Biol. Evol.">
        <title>The Spruce Budworm Genome: Reconstructing the Evolutionary History of Antifreeze Proteins.</title>
        <authorList>
            <person name="Beliveau C."/>
            <person name="Gagne P."/>
            <person name="Picq S."/>
            <person name="Vernygora O."/>
            <person name="Keeling C.I."/>
            <person name="Pinkney K."/>
            <person name="Doucet D."/>
            <person name="Wen F."/>
            <person name="Johnston J.S."/>
            <person name="Maaroufi H."/>
            <person name="Boyle B."/>
            <person name="Laroche J."/>
            <person name="Dewar K."/>
            <person name="Juretic N."/>
            <person name="Blackburn G."/>
            <person name="Nisole A."/>
            <person name="Brunet B."/>
            <person name="Brandao M."/>
            <person name="Lumley L."/>
            <person name="Duan J."/>
            <person name="Quan G."/>
            <person name="Lucarotti C.J."/>
            <person name="Roe A.D."/>
            <person name="Sperling F.A.H."/>
            <person name="Levesque R.C."/>
            <person name="Cusson M."/>
        </authorList>
    </citation>
    <scope>NUCLEOTIDE SEQUENCE [LARGE SCALE GENOMIC DNA]</scope>
    <source>
        <strain evidence="1">Glfc:IPQL:Cfum</strain>
    </source>
</reference>
<comment type="caution">
    <text evidence="1">The sequence shown here is derived from an EMBL/GenBank/DDBJ whole genome shotgun (WGS) entry which is preliminary data.</text>
</comment>
<name>A0ACC0JE70_CHOFU</name>
<dbReference type="EMBL" id="CM046110">
    <property type="protein sequence ID" value="KAI8422420.1"/>
    <property type="molecule type" value="Genomic_DNA"/>
</dbReference>
<keyword evidence="2" id="KW-1185">Reference proteome</keyword>
<protein>
    <submittedName>
        <fullName evidence="1">Uncharacterized protein</fullName>
    </submittedName>
</protein>
<proteinExistence type="predicted"/>
<evidence type="ECO:0000313" key="1">
    <source>
        <dbReference type="EMBL" id="KAI8422420.1"/>
    </source>
</evidence>
<organism evidence="1 2">
    <name type="scientific">Choristoneura fumiferana</name>
    <name type="common">Spruce budworm moth</name>
    <name type="synonym">Archips fumiferana</name>
    <dbReference type="NCBI Taxonomy" id="7141"/>
    <lineage>
        <taxon>Eukaryota</taxon>
        <taxon>Metazoa</taxon>
        <taxon>Ecdysozoa</taxon>
        <taxon>Arthropoda</taxon>
        <taxon>Hexapoda</taxon>
        <taxon>Insecta</taxon>
        <taxon>Pterygota</taxon>
        <taxon>Neoptera</taxon>
        <taxon>Endopterygota</taxon>
        <taxon>Lepidoptera</taxon>
        <taxon>Glossata</taxon>
        <taxon>Ditrysia</taxon>
        <taxon>Tortricoidea</taxon>
        <taxon>Tortricidae</taxon>
        <taxon>Tortricinae</taxon>
        <taxon>Choristoneura</taxon>
    </lineage>
</organism>
<accession>A0ACC0JE70</accession>
<dbReference type="Proteomes" id="UP001064048">
    <property type="component" value="Chromosome 10"/>
</dbReference>
<evidence type="ECO:0000313" key="2">
    <source>
        <dbReference type="Proteomes" id="UP001064048"/>
    </source>
</evidence>
<sequence length="302" mass="33667">MVATSLEEQISVGGEVLEERRPEDETLAGLPPGGMTTSRYHAFPKKKKTFAKVSQRIKTTGARSQESEEDLDGRLIGALARQATSLSAETASQREAGLRSQRHSPDAADRARILAVSERESGHWLHALPSTNLGTMLDPVHLRLAVCLSLGARVCVPHRCQCGKEVDHLGCHVPVLKLLRALLQDHMHTRLRHMLRKGEGKQRCQERSPRKMPPQGQPPPSWVLEESDAATDDKDVAVHVPPSAEKRKLNIVWRNVILFVLLHTGAVYGGYLFFTKAMWATRLFIKKRCLDSYSCSLQEGTY</sequence>